<keyword evidence="2" id="KW-1185">Reference proteome</keyword>
<dbReference type="Proteomes" id="UP001049518">
    <property type="component" value="Chromosome"/>
</dbReference>
<sequence length="331" mass="36338">MSPVHLTYLAQPTRGGWPTYTAHLAEGLRQAGHQVHLWRVTRHAEKHTRPFRHLAYRNTTLDRLTEIARLQPLHITAAAPAQADQVADLMDAGASITIHDPTELRGELPGALSGTRRPVVVVRRTVAEHVRALGLPVVHVPHPYAGISRPVPARTRHAVAFSRLDWDKHTDAIVAANAKLPPARRVELHGAENRLFTHHKLTAEFPDWRSQYRGPFSTDDLWAGTALAASARWAVDMSTIDRDGGGTQYTHLEALDGGARLLLNARWFGTGHDDALLREAAEVATGDELAARLAEPPEPTSLHASAALLARHAAHHQAARLLAAREGRNIR</sequence>
<reference evidence="1" key="1">
    <citation type="submission" date="2020-07" db="EMBL/GenBank/DDBJ databases">
        <authorList>
            <person name="Tarantini F.S."/>
            <person name="Hong K.W."/>
            <person name="Chan K.G."/>
        </authorList>
    </citation>
    <scope>NUCLEOTIDE SEQUENCE</scope>
    <source>
        <strain evidence="1">32-07</strain>
    </source>
</reference>
<dbReference type="SUPFAM" id="SSF53756">
    <property type="entry name" value="UDP-Glycosyltransferase/glycogen phosphorylase"/>
    <property type="match status" value="1"/>
</dbReference>
<protein>
    <submittedName>
        <fullName evidence="1">Uncharacterized protein</fullName>
    </submittedName>
</protein>
<accession>A0ABX8QM53</accession>
<dbReference type="EMBL" id="CP059572">
    <property type="protein sequence ID" value="QXJ19623.1"/>
    <property type="molecule type" value="Genomic_DNA"/>
</dbReference>
<organism evidence="1 2">
    <name type="scientific">Actinomadura graeca</name>
    <dbReference type="NCBI Taxonomy" id="2750812"/>
    <lineage>
        <taxon>Bacteria</taxon>
        <taxon>Bacillati</taxon>
        <taxon>Actinomycetota</taxon>
        <taxon>Actinomycetes</taxon>
        <taxon>Streptosporangiales</taxon>
        <taxon>Thermomonosporaceae</taxon>
        <taxon>Actinomadura</taxon>
    </lineage>
</organism>
<dbReference type="RefSeq" id="WP_231332638.1">
    <property type="nucleotide sequence ID" value="NZ_CP059572.1"/>
</dbReference>
<name>A0ABX8QM53_9ACTN</name>
<evidence type="ECO:0000313" key="1">
    <source>
        <dbReference type="EMBL" id="QXJ19623.1"/>
    </source>
</evidence>
<evidence type="ECO:0000313" key="2">
    <source>
        <dbReference type="Proteomes" id="UP001049518"/>
    </source>
</evidence>
<gene>
    <name evidence="1" type="ORF">AGRA3207_000185</name>
</gene>
<proteinExistence type="predicted"/>